<sequence length="66" mass="7445">MKDGLEIGKTETFMVTVTEDMFAQFEGEIIHPAYSTVSMVYHMELISRKLILPYLESNEEAMGAAV</sequence>
<reference evidence="2 3" key="1">
    <citation type="submission" date="2016-10" db="EMBL/GenBank/DDBJ databases">
        <authorList>
            <person name="de Groot N.N."/>
        </authorList>
    </citation>
    <scope>NUCLEOTIDE SEQUENCE [LARGE SCALE GENOMIC DNA]</scope>
    <source>
        <strain evidence="3">P4B,CCM 7963,CECT 7998,DSM 25260,IBRC-M 10614,KCTC 13821</strain>
    </source>
</reference>
<dbReference type="SUPFAM" id="SSF54637">
    <property type="entry name" value="Thioesterase/thiol ester dehydrase-isomerase"/>
    <property type="match status" value="1"/>
</dbReference>
<dbReference type="Proteomes" id="UP000199017">
    <property type="component" value="Unassembled WGS sequence"/>
</dbReference>
<gene>
    <name evidence="2" type="ORF">SAMN05216352_10599</name>
</gene>
<evidence type="ECO:0000313" key="3">
    <source>
        <dbReference type="Proteomes" id="UP000199017"/>
    </source>
</evidence>
<dbReference type="EMBL" id="FNDU01000005">
    <property type="protein sequence ID" value="SDI15614.1"/>
    <property type="molecule type" value="Genomic_DNA"/>
</dbReference>
<dbReference type="InterPro" id="IPR054485">
    <property type="entry name" value="FlK-like_dom"/>
</dbReference>
<proteinExistence type="predicted"/>
<feature type="domain" description="Fluoroacetyl-CoA-specific thioesterase-like" evidence="1">
    <location>
        <begin position="17"/>
        <end position="66"/>
    </location>
</feature>
<name>A0A1G8I9Q9_9BACI</name>
<dbReference type="InterPro" id="IPR029069">
    <property type="entry name" value="HotDog_dom_sf"/>
</dbReference>
<organism evidence="2 3">
    <name type="scientific">Alteribacillus bidgolensis</name>
    <dbReference type="NCBI Taxonomy" id="930129"/>
    <lineage>
        <taxon>Bacteria</taxon>
        <taxon>Bacillati</taxon>
        <taxon>Bacillota</taxon>
        <taxon>Bacilli</taxon>
        <taxon>Bacillales</taxon>
        <taxon>Bacillaceae</taxon>
        <taxon>Alteribacillus</taxon>
    </lineage>
</organism>
<dbReference type="Gene3D" id="3.10.129.10">
    <property type="entry name" value="Hotdog Thioesterase"/>
    <property type="match status" value="1"/>
</dbReference>
<dbReference type="STRING" id="930129.SAMN05216352_10599"/>
<dbReference type="Pfam" id="PF22636">
    <property type="entry name" value="FlK"/>
    <property type="match status" value="1"/>
</dbReference>
<evidence type="ECO:0000259" key="1">
    <source>
        <dbReference type="Pfam" id="PF22636"/>
    </source>
</evidence>
<dbReference type="AlphaFoldDB" id="A0A1G8I9Q9"/>
<protein>
    <recommendedName>
        <fullName evidence="1">Fluoroacetyl-CoA-specific thioesterase-like domain-containing protein</fullName>
    </recommendedName>
</protein>
<evidence type="ECO:0000313" key="2">
    <source>
        <dbReference type="EMBL" id="SDI15614.1"/>
    </source>
</evidence>
<keyword evidence="3" id="KW-1185">Reference proteome</keyword>
<accession>A0A1G8I9Q9</accession>